<feature type="transmembrane region" description="Helical" evidence="9">
    <location>
        <begin position="75"/>
        <end position="107"/>
    </location>
</feature>
<comment type="caution">
    <text evidence="10">The sequence shown here is derived from an EMBL/GenBank/DDBJ whole genome shotgun (WGS) entry which is preliminary data.</text>
</comment>
<keyword evidence="2" id="KW-0813">Transport</keyword>
<evidence type="ECO:0000256" key="4">
    <source>
        <dbReference type="ARBA" id="ARBA00022597"/>
    </source>
</evidence>
<evidence type="ECO:0000256" key="6">
    <source>
        <dbReference type="ARBA" id="ARBA00022692"/>
    </source>
</evidence>
<sequence length="257" mass="27398">MHGLALWQILILTIYASYSIIDGLGISTSASAPLFAGFFTGFILGDIKMGLVVGATLQLMVLGVATYGGSSVPDFMSAAIIGTAFAIISHQKVAFAIGVAVPIGLLLTQMDILARLSNIFFQHKADKYAEDGNVDGVSRMNLLCIATWAISRGLPVFLGLFFGNAVVKAINLYIPNWLMGGLKVSGAILPAMGIAILMRYLSLKKYYPFYILGFVLVAYGKIPMMGVALVGFAIAAIYLMLKKEIKPVLSDGGDIDD</sequence>
<name>A0A168LER0_9CLOT</name>
<evidence type="ECO:0000256" key="9">
    <source>
        <dbReference type="SAM" id="Phobius"/>
    </source>
</evidence>
<evidence type="ECO:0000256" key="1">
    <source>
        <dbReference type="ARBA" id="ARBA00004651"/>
    </source>
</evidence>
<dbReference type="RefSeq" id="WP_063557077.1">
    <property type="nucleotide sequence ID" value="NZ_LITT01000063.1"/>
</dbReference>
<dbReference type="EMBL" id="LITT01000063">
    <property type="protein sequence ID" value="OAA83060.1"/>
    <property type="molecule type" value="Genomic_DNA"/>
</dbReference>
<dbReference type="GO" id="GO:0009401">
    <property type="term" value="P:phosphoenolpyruvate-dependent sugar phosphotransferase system"/>
    <property type="evidence" value="ECO:0007669"/>
    <property type="project" value="UniProtKB-KW"/>
</dbReference>
<reference evidence="10 11" key="1">
    <citation type="journal article" date="2015" name="Biotechnol. Bioeng.">
        <title>Genome sequence and phenotypic characterization of Caulobacter segnis.</title>
        <authorList>
            <person name="Patel S."/>
            <person name="Fletcher B."/>
            <person name="Scott D.C."/>
            <person name="Ely B."/>
        </authorList>
    </citation>
    <scope>NUCLEOTIDE SEQUENCE [LARGE SCALE GENOMIC DNA]</scope>
    <source>
        <strain evidence="10 11">ERI-2</strain>
    </source>
</reference>
<dbReference type="InterPro" id="IPR004700">
    <property type="entry name" value="PTS_IIC_man"/>
</dbReference>
<comment type="subcellular location">
    <subcellularLocation>
        <location evidence="1">Cell membrane</location>
        <topology evidence="1">Multi-pass membrane protein</topology>
    </subcellularLocation>
</comment>
<protein>
    <submittedName>
        <fullName evidence="10">N-acetylgalactosamine permease IIC component 1</fullName>
    </submittedName>
</protein>
<dbReference type="AlphaFoldDB" id="A0A168LER0"/>
<feature type="transmembrane region" description="Helical" evidence="9">
    <location>
        <begin position="142"/>
        <end position="162"/>
    </location>
</feature>
<dbReference type="GO" id="GO:0005886">
    <property type="term" value="C:plasma membrane"/>
    <property type="evidence" value="ECO:0007669"/>
    <property type="project" value="UniProtKB-SubCell"/>
</dbReference>
<dbReference type="PROSITE" id="PS51106">
    <property type="entry name" value="PTS_EIIC_TYPE_4"/>
    <property type="match status" value="1"/>
</dbReference>
<dbReference type="OrthoDB" id="9815089at2"/>
<evidence type="ECO:0000256" key="7">
    <source>
        <dbReference type="ARBA" id="ARBA00022989"/>
    </source>
</evidence>
<keyword evidence="5" id="KW-0598">Phosphotransferase system</keyword>
<keyword evidence="3" id="KW-1003">Cell membrane</keyword>
<accession>A0A168LER0</accession>
<evidence type="ECO:0000256" key="8">
    <source>
        <dbReference type="ARBA" id="ARBA00023136"/>
    </source>
</evidence>
<feature type="transmembrane region" description="Helical" evidence="9">
    <location>
        <begin position="174"/>
        <end position="197"/>
    </location>
</feature>
<organism evidence="10 11">
    <name type="scientific">Clostridium ljungdahlii</name>
    <dbReference type="NCBI Taxonomy" id="1538"/>
    <lineage>
        <taxon>Bacteria</taxon>
        <taxon>Bacillati</taxon>
        <taxon>Bacillota</taxon>
        <taxon>Clostridia</taxon>
        <taxon>Eubacteriales</taxon>
        <taxon>Clostridiaceae</taxon>
        <taxon>Clostridium</taxon>
    </lineage>
</organism>
<feature type="transmembrane region" description="Helical" evidence="9">
    <location>
        <begin position="209"/>
        <end position="241"/>
    </location>
</feature>
<dbReference type="PATRIC" id="fig|1538.10.peg.3908"/>
<keyword evidence="7 9" id="KW-1133">Transmembrane helix</keyword>
<evidence type="ECO:0000256" key="2">
    <source>
        <dbReference type="ARBA" id="ARBA00022448"/>
    </source>
</evidence>
<evidence type="ECO:0000256" key="3">
    <source>
        <dbReference type="ARBA" id="ARBA00022475"/>
    </source>
</evidence>
<evidence type="ECO:0000313" key="10">
    <source>
        <dbReference type="EMBL" id="OAA83060.1"/>
    </source>
</evidence>
<evidence type="ECO:0000313" key="11">
    <source>
        <dbReference type="Proteomes" id="UP000077407"/>
    </source>
</evidence>
<evidence type="ECO:0000256" key="5">
    <source>
        <dbReference type="ARBA" id="ARBA00022683"/>
    </source>
</evidence>
<dbReference type="InterPro" id="IPR050303">
    <property type="entry name" value="GatZ_KbaZ_carbometab"/>
</dbReference>
<keyword evidence="8 9" id="KW-0472">Membrane</keyword>
<dbReference type="Pfam" id="PF03609">
    <property type="entry name" value="EII-Sor"/>
    <property type="match status" value="1"/>
</dbReference>
<dbReference type="Proteomes" id="UP000077407">
    <property type="component" value="Unassembled WGS sequence"/>
</dbReference>
<keyword evidence="4" id="KW-0762">Sugar transport</keyword>
<proteinExistence type="predicted"/>
<keyword evidence="6 9" id="KW-0812">Transmembrane</keyword>
<dbReference type="PANTHER" id="PTHR32502:SF28">
    <property type="entry name" value="PHOSPHOTRANSFERASE SYSTEM SUGAR-SPECIFIC EIIC COMPONENT"/>
    <property type="match status" value="1"/>
</dbReference>
<gene>
    <name evidence="10" type="primary">agaC</name>
    <name evidence="10" type="ORF">WY13_03836</name>
</gene>
<dbReference type="PANTHER" id="PTHR32502">
    <property type="entry name" value="N-ACETYLGALACTOSAMINE PERMEASE II COMPONENT-RELATED"/>
    <property type="match status" value="1"/>
</dbReference>